<evidence type="ECO:0000313" key="2">
    <source>
        <dbReference type="EMBL" id="GGH29275.1"/>
    </source>
</evidence>
<accession>A0A917I9Z7</accession>
<sequence>MAKDTTTHEDRQPEALRTFEAASRAGGKKPDGQGLTEKPDTAAKSDDPDRKNETAAKVLQAGVDHDPKAATEAVQNSKDPRIPR</sequence>
<keyword evidence="3" id="KW-1185">Reference proteome</keyword>
<reference evidence="2" key="1">
    <citation type="journal article" date="2014" name="Int. J. Syst. Evol. Microbiol.">
        <title>Complete genome sequence of Corynebacterium casei LMG S-19264T (=DSM 44701T), isolated from a smear-ripened cheese.</title>
        <authorList>
            <consortium name="US DOE Joint Genome Institute (JGI-PGF)"/>
            <person name="Walter F."/>
            <person name="Albersmeier A."/>
            <person name="Kalinowski J."/>
            <person name="Ruckert C."/>
        </authorList>
    </citation>
    <scope>NUCLEOTIDE SEQUENCE</scope>
    <source>
        <strain evidence="2">CGMCC 1.12214</strain>
    </source>
</reference>
<feature type="compositionally biased region" description="Basic and acidic residues" evidence="1">
    <location>
        <begin position="37"/>
        <end position="54"/>
    </location>
</feature>
<name>A0A917I9Z7_9HYPH</name>
<feature type="compositionally biased region" description="Basic and acidic residues" evidence="1">
    <location>
        <begin position="1"/>
        <end position="14"/>
    </location>
</feature>
<feature type="region of interest" description="Disordered" evidence="1">
    <location>
        <begin position="1"/>
        <end position="84"/>
    </location>
</feature>
<reference evidence="2" key="2">
    <citation type="submission" date="2020-09" db="EMBL/GenBank/DDBJ databases">
        <authorList>
            <person name="Sun Q."/>
            <person name="Zhou Y."/>
        </authorList>
    </citation>
    <scope>NUCLEOTIDE SEQUENCE</scope>
    <source>
        <strain evidence="2">CGMCC 1.12214</strain>
    </source>
</reference>
<dbReference type="EMBL" id="BMES01000002">
    <property type="protein sequence ID" value="GGH29275.1"/>
    <property type="molecule type" value="Genomic_DNA"/>
</dbReference>
<evidence type="ECO:0000256" key="1">
    <source>
        <dbReference type="SAM" id="MobiDB-lite"/>
    </source>
</evidence>
<dbReference type="RefSeq" id="WP_188519347.1">
    <property type="nucleotide sequence ID" value="NZ_BMES01000002.1"/>
</dbReference>
<gene>
    <name evidence="2" type="ORF">GCM10007036_39090</name>
</gene>
<evidence type="ECO:0000313" key="3">
    <source>
        <dbReference type="Proteomes" id="UP000603912"/>
    </source>
</evidence>
<proteinExistence type="predicted"/>
<comment type="caution">
    <text evidence="2">The sequence shown here is derived from an EMBL/GenBank/DDBJ whole genome shotgun (WGS) entry which is preliminary data.</text>
</comment>
<dbReference type="AlphaFoldDB" id="A0A917I9Z7"/>
<protein>
    <submittedName>
        <fullName evidence="2">Uncharacterized protein</fullName>
    </submittedName>
</protein>
<dbReference type="Proteomes" id="UP000603912">
    <property type="component" value="Unassembled WGS sequence"/>
</dbReference>
<organism evidence="2 3">
    <name type="scientific">Alsobacter metallidurans</name>
    <dbReference type="NCBI Taxonomy" id="340221"/>
    <lineage>
        <taxon>Bacteria</taxon>
        <taxon>Pseudomonadati</taxon>
        <taxon>Pseudomonadota</taxon>
        <taxon>Alphaproteobacteria</taxon>
        <taxon>Hyphomicrobiales</taxon>
        <taxon>Alsobacteraceae</taxon>
        <taxon>Alsobacter</taxon>
    </lineage>
</organism>